<keyword evidence="4" id="KW-1185">Reference proteome</keyword>
<organism evidence="3 4">
    <name type="scientific">Chlorella ohadii</name>
    <dbReference type="NCBI Taxonomy" id="2649997"/>
    <lineage>
        <taxon>Eukaryota</taxon>
        <taxon>Viridiplantae</taxon>
        <taxon>Chlorophyta</taxon>
        <taxon>core chlorophytes</taxon>
        <taxon>Trebouxiophyceae</taxon>
        <taxon>Chlorellales</taxon>
        <taxon>Chlorellaceae</taxon>
        <taxon>Chlorella clade</taxon>
        <taxon>Chlorella</taxon>
    </lineage>
</organism>
<gene>
    <name evidence="3" type="ORF">COHA_001741</name>
</gene>
<evidence type="ECO:0000256" key="2">
    <source>
        <dbReference type="SAM" id="Phobius"/>
    </source>
</evidence>
<keyword evidence="2" id="KW-1133">Transmembrane helix</keyword>
<dbReference type="Proteomes" id="UP001205105">
    <property type="component" value="Unassembled WGS sequence"/>
</dbReference>
<keyword evidence="2" id="KW-0812">Transmembrane</keyword>
<feature type="transmembrane region" description="Helical" evidence="2">
    <location>
        <begin position="28"/>
        <end position="49"/>
    </location>
</feature>
<dbReference type="EMBL" id="JADXDR010000025">
    <property type="protein sequence ID" value="KAI7844652.1"/>
    <property type="molecule type" value="Genomic_DNA"/>
</dbReference>
<name>A0AAD5DUM9_9CHLO</name>
<dbReference type="AlphaFoldDB" id="A0AAD5DUM9"/>
<comment type="caution">
    <text evidence="3">The sequence shown here is derived from an EMBL/GenBank/DDBJ whole genome shotgun (WGS) entry which is preliminary data.</text>
</comment>
<evidence type="ECO:0000313" key="4">
    <source>
        <dbReference type="Proteomes" id="UP001205105"/>
    </source>
</evidence>
<evidence type="ECO:0000256" key="1">
    <source>
        <dbReference type="SAM" id="Coils"/>
    </source>
</evidence>
<reference evidence="3" key="1">
    <citation type="submission" date="2020-11" db="EMBL/GenBank/DDBJ databases">
        <title>Chlorella ohadii genome sequencing and assembly.</title>
        <authorList>
            <person name="Murik O."/>
            <person name="Treves H."/>
            <person name="Kedem I."/>
            <person name="Shotland Y."/>
            <person name="Kaplan A."/>
        </authorList>
    </citation>
    <scope>NUCLEOTIDE SEQUENCE</scope>
    <source>
        <strain evidence="3">1</strain>
    </source>
</reference>
<keyword evidence="2" id="KW-0472">Membrane</keyword>
<protein>
    <submittedName>
        <fullName evidence="3">Uncharacterized protein</fullName>
    </submittedName>
</protein>
<sequence>MAIAAPADQALASPAAETAETRDGGSTLFTALAAGGVVGVALVAARSFAKGDDSEKAAMEAQDQARQMRTMLEEVSRSLAAVRQARQVAQEQLEAAAEAGLPLQLTQEELEAAELRAQQEAEAEAAWVEADARFQDVLDDLEAEQRSVNQTQGVEADRLKARFLGILDELHAERERAAILQASHVGG</sequence>
<accession>A0AAD5DUM9</accession>
<keyword evidence="1" id="KW-0175">Coiled coil</keyword>
<feature type="coiled-coil region" evidence="1">
    <location>
        <begin position="58"/>
        <end position="125"/>
    </location>
</feature>
<proteinExistence type="predicted"/>
<evidence type="ECO:0000313" key="3">
    <source>
        <dbReference type="EMBL" id="KAI7844652.1"/>
    </source>
</evidence>